<dbReference type="SUPFAM" id="SSF56436">
    <property type="entry name" value="C-type lectin-like"/>
    <property type="match status" value="1"/>
</dbReference>
<feature type="domain" description="C-type lectin" evidence="7">
    <location>
        <begin position="145"/>
        <end position="266"/>
    </location>
</feature>
<dbReference type="Proteomes" id="UP000046393">
    <property type="component" value="Unplaced"/>
</dbReference>
<evidence type="ECO:0000256" key="1">
    <source>
        <dbReference type="ARBA" id="ARBA00022737"/>
    </source>
</evidence>
<dbReference type="CDD" id="cd00037">
    <property type="entry name" value="CLECT"/>
    <property type="match status" value="1"/>
</dbReference>
<dbReference type="InterPro" id="IPR000859">
    <property type="entry name" value="CUB_dom"/>
</dbReference>
<keyword evidence="5" id="KW-0472">Membrane</keyword>
<proteinExistence type="predicted"/>
<dbReference type="InterPro" id="IPR001304">
    <property type="entry name" value="C-type_lectin-like"/>
</dbReference>
<dbReference type="Pfam" id="PF00059">
    <property type="entry name" value="Lectin_C"/>
    <property type="match status" value="1"/>
</dbReference>
<evidence type="ECO:0000256" key="2">
    <source>
        <dbReference type="ARBA" id="ARBA00023157"/>
    </source>
</evidence>
<dbReference type="Pfam" id="PF00431">
    <property type="entry name" value="CUB"/>
    <property type="match status" value="1"/>
</dbReference>
<dbReference type="SMART" id="SM00034">
    <property type="entry name" value="CLECT"/>
    <property type="match status" value="1"/>
</dbReference>
<evidence type="ECO:0000313" key="9">
    <source>
        <dbReference type="WBParaSite" id="SMUV_0000292801-mRNA-1"/>
    </source>
</evidence>
<dbReference type="CDD" id="cd00041">
    <property type="entry name" value="CUB"/>
    <property type="match status" value="1"/>
</dbReference>
<dbReference type="STRING" id="451379.A0A0N5AF86"/>
<feature type="transmembrane region" description="Helical" evidence="5">
    <location>
        <begin position="297"/>
        <end position="319"/>
    </location>
</feature>
<dbReference type="AlphaFoldDB" id="A0A0N5AF86"/>
<keyword evidence="5" id="KW-1133">Transmembrane helix</keyword>
<dbReference type="SMART" id="SM00042">
    <property type="entry name" value="CUB"/>
    <property type="match status" value="1"/>
</dbReference>
<dbReference type="InterPro" id="IPR016186">
    <property type="entry name" value="C-type_lectin-like/link_sf"/>
</dbReference>
<dbReference type="PROSITE" id="PS50041">
    <property type="entry name" value="C_TYPE_LECTIN_2"/>
    <property type="match status" value="1"/>
</dbReference>
<name>A0A0N5AF86_9BILA</name>
<dbReference type="InterPro" id="IPR035914">
    <property type="entry name" value="Sperma_CUB_dom_sf"/>
</dbReference>
<organism evidence="8 9">
    <name type="scientific">Syphacia muris</name>
    <dbReference type="NCBI Taxonomy" id="451379"/>
    <lineage>
        <taxon>Eukaryota</taxon>
        <taxon>Metazoa</taxon>
        <taxon>Ecdysozoa</taxon>
        <taxon>Nematoda</taxon>
        <taxon>Chromadorea</taxon>
        <taxon>Rhabditida</taxon>
        <taxon>Spirurina</taxon>
        <taxon>Oxyuridomorpha</taxon>
        <taxon>Oxyuroidea</taxon>
        <taxon>Oxyuridae</taxon>
        <taxon>Syphacia</taxon>
    </lineage>
</organism>
<evidence type="ECO:0000259" key="6">
    <source>
        <dbReference type="PROSITE" id="PS01180"/>
    </source>
</evidence>
<sequence>MVLLYLLETSPVHLLATNQVQSFSSPGYNEGQYPNNLDCYWLITTENARQRIYLRVDDSDLDPPLFAVCDDYCAVYDGNNYVSTEISRWCGKKKPYGFISSSDALYIVFHTDERFQGRGIRFLFVEFEVPGCPTGWLPNYSLRTCYTLQTSPTGLTWAEAQAQCAAQRSNLLTITSQQEYYYIIGKFSRIETFARNATIFWIGYSDATDEATFRSIDTSERIWPDQFPVFTKKHDREDCVYINPYSYEGIAYEVASCVSKYSHVCKMRQDGQTIPFTVDTQTIRKGMTEYDQTTIPWSLIILFIIIFAACLIALWYLYIKCQKKKSKNRVGSIEGAGRLVTTNSQQKQQLNSQLKTCNQLKNDPITQPSHVVELYPTKENISTTDQQRAADHVNKFLETFERDLEGNCDTPRSSEQLHELEHFETLSSRTILGSGNDLDISVPNVINERQNNESTQNASPVLQQKRDQIGDSSKHLEKTPSRGHTMASTHSNHQQPTQNRRRSLFDRPNVALLENTSAISLDEFWNRTTS</sequence>
<evidence type="ECO:0000313" key="8">
    <source>
        <dbReference type="Proteomes" id="UP000046393"/>
    </source>
</evidence>
<comment type="caution">
    <text evidence="3">Lacks conserved residue(s) required for the propagation of feature annotation.</text>
</comment>
<feature type="domain" description="CUB" evidence="6">
    <location>
        <begin position="10"/>
        <end position="127"/>
    </location>
</feature>
<evidence type="ECO:0000256" key="3">
    <source>
        <dbReference type="PROSITE-ProRule" id="PRU00059"/>
    </source>
</evidence>
<feature type="region of interest" description="Disordered" evidence="4">
    <location>
        <begin position="451"/>
        <end position="501"/>
    </location>
</feature>
<feature type="compositionally biased region" description="Basic and acidic residues" evidence="4">
    <location>
        <begin position="464"/>
        <end position="480"/>
    </location>
</feature>
<dbReference type="PANTHER" id="PTHR24251">
    <property type="entry name" value="OVOCHYMASE-RELATED"/>
    <property type="match status" value="1"/>
</dbReference>
<evidence type="ECO:0000259" key="7">
    <source>
        <dbReference type="PROSITE" id="PS50041"/>
    </source>
</evidence>
<dbReference type="SUPFAM" id="SSF49854">
    <property type="entry name" value="Spermadhesin, CUB domain"/>
    <property type="match status" value="1"/>
</dbReference>
<dbReference type="Gene3D" id="2.60.120.290">
    <property type="entry name" value="Spermadhesin, CUB domain"/>
    <property type="match status" value="1"/>
</dbReference>
<dbReference type="InterPro" id="IPR016187">
    <property type="entry name" value="CTDL_fold"/>
</dbReference>
<evidence type="ECO:0000256" key="4">
    <source>
        <dbReference type="SAM" id="MobiDB-lite"/>
    </source>
</evidence>
<keyword evidence="8" id="KW-1185">Reference proteome</keyword>
<dbReference type="PROSITE" id="PS01180">
    <property type="entry name" value="CUB"/>
    <property type="match status" value="1"/>
</dbReference>
<reference evidence="9" key="1">
    <citation type="submission" date="2017-02" db="UniProtKB">
        <authorList>
            <consortium name="WormBaseParasite"/>
        </authorList>
    </citation>
    <scope>IDENTIFICATION</scope>
</reference>
<keyword evidence="1" id="KW-0677">Repeat</keyword>
<dbReference type="Gene3D" id="3.10.100.10">
    <property type="entry name" value="Mannose-Binding Protein A, subunit A"/>
    <property type="match status" value="1"/>
</dbReference>
<feature type="compositionally biased region" description="Polar residues" evidence="4">
    <location>
        <begin position="451"/>
        <end position="462"/>
    </location>
</feature>
<feature type="compositionally biased region" description="Polar residues" evidence="4">
    <location>
        <begin position="486"/>
        <end position="498"/>
    </location>
</feature>
<keyword evidence="2" id="KW-1015">Disulfide bond</keyword>
<accession>A0A0N5AF86</accession>
<keyword evidence="5" id="KW-0812">Transmembrane</keyword>
<evidence type="ECO:0000256" key="5">
    <source>
        <dbReference type="SAM" id="Phobius"/>
    </source>
</evidence>
<protein>
    <submittedName>
        <fullName evidence="9">CUB domain-containing protein</fullName>
    </submittedName>
</protein>
<dbReference type="WBParaSite" id="SMUV_0000292801-mRNA-1">
    <property type="protein sequence ID" value="SMUV_0000292801-mRNA-1"/>
    <property type="gene ID" value="SMUV_0000292801"/>
</dbReference>